<keyword evidence="3 6" id="KW-0812">Transmembrane</keyword>
<organism evidence="7 8">
    <name type="scientific">Pseudoflavonifractor intestinihominis</name>
    <dbReference type="NCBI Taxonomy" id="3133171"/>
    <lineage>
        <taxon>Bacteria</taxon>
        <taxon>Bacillati</taxon>
        <taxon>Bacillota</taxon>
        <taxon>Clostridia</taxon>
        <taxon>Eubacteriales</taxon>
        <taxon>Oscillospiraceae</taxon>
        <taxon>Pseudoflavonifractor</taxon>
    </lineage>
</organism>
<dbReference type="PANTHER" id="PTHR43701">
    <property type="entry name" value="MEMBRANE TRANSPORTER PROTEIN MJ0441-RELATED"/>
    <property type="match status" value="1"/>
</dbReference>
<dbReference type="InterPro" id="IPR002781">
    <property type="entry name" value="TM_pro_TauE-like"/>
</dbReference>
<evidence type="ECO:0000256" key="1">
    <source>
        <dbReference type="ARBA" id="ARBA00004141"/>
    </source>
</evidence>
<keyword evidence="4 6" id="KW-1133">Transmembrane helix</keyword>
<keyword evidence="5 6" id="KW-0472">Membrane</keyword>
<evidence type="ECO:0000256" key="4">
    <source>
        <dbReference type="ARBA" id="ARBA00022989"/>
    </source>
</evidence>
<feature type="transmembrane region" description="Helical" evidence="6">
    <location>
        <begin position="114"/>
        <end position="135"/>
    </location>
</feature>
<sequence>MRNLRIISAAGASARARIVKGAAGGACIGLICGFFGAGGGMMMLMVLTVLLGYELKTAVGTSVFVMTFSALTGAVSHFALGSPPRPDLLVLCVVFTLAWAQIAAKIAARADARLLNRLTGVILTLLGLVLVVITFL</sequence>
<evidence type="ECO:0000313" key="8">
    <source>
        <dbReference type="Proteomes" id="UP001464378"/>
    </source>
</evidence>
<reference evidence="7 8" key="1">
    <citation type="submission" date="2024-03" db="EMBL/GenBank/DDBJ databases">
        <title>Human intestinal bacterial collection.</title>
        <authorList>
            <person name="Pauvert C."/>
            <person name="Hitch T.C.A."/>
            <person name="Clavel T."/>
        </authorList>
    </citation>
    <scope>NUCLEOTIDE SEQUENCE [LARGE SCALE GENOMIC DNA]</scope>
    <source>
        <strain evidence="7 8">CLA-AP-H29</strain>
    </source>
</reference>
<evidence type="ECO:0000256" key="2">
    <source>
        <dbReference type="ARBA" id="ARBA00009142"/>
    </source>
</evidence>
<name>A0ABV1E5R0_9FIRM</name>
<dbReference type="Proteomes" id="UP001464378">
    <property type="component" value="Unassembled WGS sequence"/>
</dbReference>
<keyword evidence="6" id="KW-1003">Cell membrane</keyword>
<comment type="subcellular location">
    <subcellularLocation>
        <location evidence="6">Cell membrane</location>
        <topology evidence="6">Multi-pass membrane protein</topology>
    </subcellularLocation>
    <subcellularLocation>
        <location evidence="1">Membrane</location>
        <topology evidence="1">Multi-pass membrane protein</topology>
    </subcellularLocation>
</comment>
<comment type="similarity">
    <text evidence="2 6">Belongs to the 4-toluene sulfonate uptake permease (TSUP) (TC 2.A.102) family.</text>
</comment>
<evidence type="ECO:0000256" key="3">
    <source>
        <dbReference type="ARBA" id="ARBA00022692"/>
    </source>
</evidence>
<evidence type="ECO:0000313" key="7">
    <source>
        <dbReference type="EMBL" id="MEQ2442644.1"/>
    </source>
</evidence>
<evidence type="ECO:0000256" key="6">
    <source>
        <dbReference type="RuleBase" id="RU363041"/>
    </source>
</evidence>
<gene>
    <name evidence="7" type="ORF">WMO64_04110</name>
</gene>
<keyword evidence="8" id="KW-1185">Reference proteome</keyword>
<feature type="transmembrane region" description="Helical" evidence="6">
    <location>
        <begin position="59"/>
        <end position="81"/>
    </location>
</feature>
<dbReference type="InterPro" id="IPR051598">
    <property type="entry name" value="TSUP/Inactive_protease-like"/>
</dbReference>
<dbReference type="Pfam" id="PF01925">
    <property type="entry name" value="TauE"/>
    <property type="match status" value="1"/>
</dbReference>
<evidence type="ECO:0000256" key="5">
    <source>
        <dbReference type="ARBA" id="ARBA00023136"/>
    </source>
</evidence>
<protein>
    <recommendedName>
        <fullName evidence="6">Probable membrane transporter protein</fullName>
    </recommendedName>
</protein>
<dbReference type="PANTHER" id="PTHR43701:SF2">
    <property type="entry name" value="MEMBRANE TRANSPORTER PROTEIN YJNA-RELATED"/>
    <property type="match status" value="1"/>
</dbReference>
<proteinExistence type="inferred from homology"/>
<dbReference type="EMBL" id="JBBMFK010000004">
    <property type="protein sequence ID" value="MEQ2442644.1"/>
    <property type="molecule type" value="Genomic_DNA"/>
</dbReference>
<feature type="transmembrane region" description="Helical" evidence="6">
    <location>
        <begin position="21"/>
        <end position="53"/>
    </location>
</feature>
<comment type="caution">
    <text evidence="7">The sequence shown here is derived from an EMBL/GenBank/DDBJ whole genome shotgun (WGS) entry which is preliminary data.</text>
</comment>
<accession>A0ABV1E5R0</accession>